<dbReference type="GO" id="GO:0035770">
    <property type="term" value="C:ribonucleoprotein granule"/>
    <property type="evidence" value="ECO:0007669"/>
    <property type="project" value="TreeGrafter"/>
</dbReference>
<dbReference type="OrthoDB" id="441848at2759"/>
<dbReference type="GO" id="GO:0003723">
    <property type="term" value="F:RNA binding"/>
    <property type="evidence" value="ECO:0007669"/>
    <property type="project" value="TreeGrafter"/>
</dbReference>
<feature type="domain" description="RNA-editing substrate-binding complex 6 protein" evidence="2">
    <location>
        <begin position="908"/>
        <end position="1109"/>
    </location>
</feature>
<dbReference type="GO" id="GO:0044528">
    <property type="term" value="P:regulation of mitochondrial mRNA stability"/>
    <property type="evidence" value="ECO:0007669"/>
    <property type="project" value="TreeGrafter"/>
</dbReference>
<proteinExistence type="predicted"/>
<dbReference type="EMBL" id="JAAPAO010000078">
    <property type="protein sequence ID" value="KAF4673662.1"/>
    <property type="molecule type" value="Genomic_DNA"/>
</dbReference>
<sequence>MEYVGAGSFFSTKASRGNSWLHGCGSSFSRLDDLLDKGNKSSIEEILSSDEVVQELRAGSSKLVDRLCEKSSLQSMVKILTEMPPDGASDTRKYVLPYICVELISCENDTFLDAWVHEDVSTGESALGNLFKAYVTASQTGKALNCVIAGYMSRAISAIFEKRPVDVAKICRGMEESLKPSLLSLLYDMSTCEMLYNLLLTSDKNAVPFGNLTARDFVDVICDKAPGREEVSRNCAELLQKLLCYRSPSEDVHQVYVPELANGLLDEIDRLIGRIVSGTLPKDTPVKGGAANVVTSLLFFLKFCEDDALEESSDDDEEEESQGEDDGCCRLASTPSGIGLPVAEVTETSPGGVIAGAVGSRMKEMTDIVGGDEKGEEEEDVELLTEVVCLVMTAMAACSNRIFSSECDRPDKLVGVEFLTVAMEAMLRRHSACSLLANSVLELSGAMHELGDDDDIIGAIKREKEMIEKCLAGDEGIIMGCRPQVAEILLLVTQSSTSPEFLHLESSAAEAYLSRWRLCREMKLDLGGSITVPRIVPEEATSMDMGRGPGVPVTSLPPVVASTASATTTPSTTTTGAMLGDDSFDSPEFFQAGSHHDASPRGRSPTPEWPGPVTSDWAESPVNAVWPGGGGGDSDGKSGEPVVAGWPPESSGWVTSPTVADTKWVAGSSTPEGWPTDEVPGEAGDAWKGDPFGADTVEGSNMNDSIDLVGDDGIESPKAMERMSQQRGGGTPPAPPPGVYASPSGSHQQQQQRHHHQSKGFFGNLGAYQQQQRHYSQQQHGGRGSSGGRNGRRSQTPPQKRQQQQQQQRTPPQVDRDPGDEDLHNVLRQLRKMTSGNKASNSNALEWITDELNRVFSTDHAKSEAGLDLAILTGICEQCGKLGYEGPVRDMCTYATPRLANSTPRVAVQMLWAHVKVGLKEPNFLRSVVGYLCAHLSEYVAQDISRSIWAFAKIDWYEGIDFTAVCDRILSQADKYNPQDLSMTLWGLSRLMPHITDQARVKMVFERCGYVALMHAQAGRLNPQDVATILKSFGRVGIKHDDLIQSCQAYVAQFASKFSCEDLTSAAWGLCKLGYHDPLCCDAIARQMDEHLDKYSPAQLSTCLWALAFMGVDLAAKDPELVDATAAYVKSKSFRFSTADISTIFSAYARMGVCDCCAIDALADRANLINSTTGLGAQDAAMLLHGLVKLGHTRSNSVMPLIEEICDILRDNLSTLSAQSISLCLWSLVRLGQVNDYSDLVEGCAKKLRDDAPELAPHCLSNSMWALANTTYGDPSLWEELAECCVKAVTKFCIHDYANVLTALAKKCREIPSLKDSFTRIAAMLFVVRVDDENCTCGKVTKYDLGRLRWSFRETGMNTSPVWFEGVSNAPALHDASLSPMVVLDGVAEVDPLPCTGHCPHLSSKMAVGGGAAIGSFTRMPSHETDDTQAIGSGNASVLDGLTPSNMQHLTDASRYLTGLADWQQMLGMTGPSAAPGGSIDSGSIPDGSTNTRQNCQQDEGYVGGDGGAAVPVSVKNTFLNFEDQANMLAAAGRPKSI</sequence>
<evidence type="ECO:0000313" key="3">
    <source>
        <dbReference type="EMBL" id="KAF4673662.1"/>
    </source>
</evidence>
<dbReference type="Proteomes" id="UP000591131">
    <property type="component" value="Unassembled WGS sequence"/>
</dbReference>
<feature type="compositionally biased region" description="Low complexity" evidence="1">
    <location>
        <begin position="1471"/>
        <end position="1489"/>
    </location>
</feature>
<feature type="compositionally biased region" description="Low complexity" evidence="1">
    <location>
        <begin position="793"/>
        <end position="813"/>
    </location>
</feature>
<gene>
    <name evidence="3" type="ORF">FOL47_010245</name>
</gene>
<evidence type="ECO:0000313" key="4">
    <source>
        <dbReference type="Proteomes" id="UP000591131"/>
    </source>
</evidence>
<keyword evidence="4" id="KW-1185">Reference proteome</keyword>
<reference evidence="3 4" key="1">
    <citation type="submission" date="2020-04" db="EMBL/GenBank/DDBJ databases">
        <title>Perkinsus chesapeaki whole genome sequence.</title>
        <authorList>
            <person name="Bogema D.R."/>
        </authorList>
    </citation>
    <scope>NUCLEOTIDE SEQUENCE [LARGE SCALE GENOMIC DNA]</scope>
    <source>
        <strain evidence="3">ATCC PRA-425</strain>
    </source>
</reference>
<dbReference type="PANTHER" id="PTHR21228:SF40">
    <property type="entry name" value="LD45607P"/>
    <property type="match status" value="1"/>
</dbReference>
<evidence type="ECO:0000259" key="2">
    <source>
        <dbReference type="Pfam" id="PF26188"/>
    </source>
</evidence>
<dbReference type="InterPro" id="IPR058917">
    <property type="entry name" value="RESC6_dom"/>
</dbReference>
<accession>A0A7J6MQ08</accession>
<organism evidence="3 4">
    <name type="scientific">Perkinsus chesapeaki</name>
    <name type="common">Clam parasite</name>
    <name type="synonym">Perkinsus andrewsi</name>
    <dbReference type="NCBI Taxonomy" id="330153"/>
    <lineage>
        <taxon>Eukaryota</taxon>
        <taxon>Sar</taxon>
        <taxon>Alveolata</taxon>
        <taxon>Perkinsozoa</taxon>
        <taxon>Perkinsea</taxon>
        <taxon>Perkinsida</taxon>
        <taxon>Perkinsidae</taxon>
        <taxon>Perkinsus</taxon>
    </lineage>
</organism>
<feature type="compositionally biased region" description="Low complexity" evidence="1">
    <location>
        <begin position="739"/>
        <end position="751"/>
    </location>
</feature>
<feature type="region of interest" description="Disordered" evidence="1">
    <location>
        <begin position="562"/>
        <end position="757"/>
    </location>
</feature>
<feature type="region of interest" description="Disordered" evidence="1">
    <location>
        <begin position="1470"/>
        <end position="1502"/>
    </location>
</feature>
<dbReference type="PANTHER" id="PTHR21228">
    <property type="entry name" value="FAST LEU-RICH DOMAIN-CONTAINING"/>
    <property type="match status" value="1"/>
</dbReference>
<protein>
    <recommendedName>
        <fullName evidence="2">RNA-editing substrate-binding complex 6 protein domain-containing protein</fullName>
    </recommendedName>
</protein>
<dbReference type="InterPro" id="IPR016024">
    <property type="entry name" value="ARM-type_fold"/>
</dbReference>
<feature type="region of interest" description="Disordered" evidence="1">
    <location>
        <begin position="769"/>
        <end position="821"/>
    </location>
</feature>
<dbReference type="SUPFAM" id="SSF48371">
    <property type="entry name" value="ARM repeat"/>
    <property type="match status" value="2"/>
</dbReference>
<dbReference type="GO" id="GO:0000963">
    <property type="term" value="P:mitochondrial RNA processing"/>
    <property type="evidence" value="ECO:0007669"/>
    <property type="project" value="TreeGrafter"/>
</dbReference>
<dbReference type="Pfam" id="PF26188">
    <property type="entry name" value="RESC6"/>
    <property type="match status" value="1"/>
</dbReference>
<comment type="caution">
    <text evidence="3">The sequence shown here is derived from an EMBL/GenBank/DDBJ whole genome shotgun (WGS) entry which is preliminary data.</text>
</comment>
<evidence type="ECO:0000256" key="1">
    <source>
        <dbReference type="SAM" id="MobiDB-lite"/>
    </source>
</evidence>
<dbReference type="GO" id="GO:0005759">
    <property type="term" value="C:mitochondrial matrix"/>
    <property type="evidence" value="ECO:0007669"/>
    <property type="project" value="TreeGrafter"/>
</dbReference>
<name>A0A7J6MQ08_PERCH</name>
<feature type="compositionally biased region" description="Low complexity" evidence="1">
    <location>
        <begin position="769"/>
        <end position="780"/>
    </location>
</feature>
<dbReference type="InterPro" id="IPR050870">
    <property type="entry name" value="FAST_kinase"/>
</dbReference>
<feature type="compositionally biased region" description="Low complexity" evidence="1">
    <location>
        <begin position="562"/>
        <end position="575"/>
    </location>
</feature>